<accession>A0AC61MS02</accession>
<dbReference type="EMBL" id="CP066744">
    <property type="protein sequence ID" value="QQK06971.1"/>
    <property type="molecule type" value="Genomic_DNA"/>
</dbReference>
<dbReference type="Proteomes" id="UP000595814">
    <property type="component" value="Chromosome"/>
</dbReference>
<sequence length="190" mass="22357">MIKYKDYVDKDNIEIENGEISGYNYRYSIEIPILNSNYRKDNRLLICSMNPSKATKIQSDNTLNKLCKYAYENNYKTLTVVGILPFYETNSKDLNKFNSNEFENIIDENFNRINEKMNYVDNIIIATGNPTNKGMEKLIFRLKKLLESKNNLFCFKTNTGELLTKRGFTVHPLYLKELVACNLPEEYFYK</sequence>
<name>A0AC61MS02_9FIRM</name>
<gene>
    <name evidence="1" type="ORF">JFY71_06375</name>
</gene>
<protein>
    <submittedName>
        <fullName evidence="1">DUF1643 domain-containing protein</fullName>
    </submittedName>
</protein>
<evidence type="ECO:0000313" key="1">
    <source>
        <dbReference type="EMBL" id="QQK06971.1"/>
    </source>
</evidence>
<keyword evidence="2" id="KW-1185">Reference proteome</keyword>
<evidence type="ECO:0000313" key="2">
    <source>
        <dbReference type="Proteomes" id="UP000595814"/>
    </source>
</evidence>
<reference evidence="1 2" key="1">
    <citation type="journal article" date="2022" name="Int. J. Syst. Evol. Microbiol.">
        <title>Miniphocaeibacter halophilus sp. nov., an ammonium-tolerant acetate-producing bacterium isolated from a biogas system.</title>
        <authorList>
            <person name="Schnurer A."/>
            <person name="Singh A."/>
            <person name="Bi S."/>
            <person name="Qiao W."/>
            <person name="Westerholm M."/>
        </authorList>
    </citation>
    <scope>NUCLEOTIDE SEQUENCE [LARGE SCALE GENOMIC DNA]</scope>
    <source>
        <strain evidence="1 2">AMB_01</strain>
    </source>
</reference>
<organism evidence="1 2">
    <name type="scientific">Miniphocaeibacter halophilus</name>
    <dbReference type="NCBI Taxonomy" id="2931922"/>
    <lineage>
        <taxon>Bacteria</taxon>
        <taxon>Bacillati</taxon>
        <taxon>Bacillota</taxon>
        <taxon>Tissierellia</taxon>
        <taxon>Tissierellales</taxon>
        <taxon>Peptoniphilaceae</taxon>
        <taxon>Miniphocaeibacter</taxon>
    </lineage>
</organism>
<proteinExistence type="predicted"/>